<accession>A0A1H4BTN6</accession>
<dbReference type="OrthoDB" id="9794656at2"/>
<dbReference type="RefSeq" id="WP_091341945.1">
    <property type="nucleotide sequence ID" value="NZ_FNRM01000003.1"/>
</dbReference>
<dbReference type="AlphaFoldDB" id="A0A1H4BTN6"/>
<dbReference type="Pfam" id="PF19669">
    <property type="entry name" value="DUF6172"/>
    <property type="match status" value="1"/>
</dbReference>
<evidence type="ECO:0000313" key="1">
    <source>
        <dbReference type="EMBL" id="SEA51535.1"/>
    </source>
</evidence>
<dbReference type="InterPro" id="IPR046170">
    <property type="entry name" value="DUF6172"/>
</dbReference>
<name>A0A1H4BTN6_ALKAM</name>
<dbReference type="Proteomes" id="UP000198773">
    <property type="component" value="Unassembled WGS sequence"/>
</dbReference>
<keyword evidence="2" id="KW-1185">Reference proteome</keyword>
<dbReference type="EMBL" id="FNRM01000003">
    <property type="protein sequence ID" value="SEA51535.1"/>
    <property type="molecule type" value="Genomic_DNA"/>
</dbReference>
<reference evidence="1 2" key="1">
    <citation type="submission" date="2016-10" db="EMBL/GenBank/DDBJ databases">
        <authorList>
            <person name="de Groot N.N."/>
        </authorList>
    </citation>
    <scope>NUCLEOTIDE SEQUENCE [LARGE SCALE GENOMIC DNA]</scope>
    <source>
        <strain evidence="1 2">CGMCC 1.3430</strain>
    </source>
</reference>
<dbReference type="STRING" id="152573.SAMN04488051_103515"/>
<protein>
    <submittedName>
        <fullName evidence="1">Uncharacterized protein</fullName>
    </submittedName>
</protein>
<organism evidence="1 2">
    <name type="scientific">Alkalimonas amylolytica</name>
    <dbReference type="NCBI Taxonomy" id="152573"/>
    <lineage>
        <taxon>Bacteria</taxon>
        <taxon>Pseudomonadati</taxon>
        <taxon>Pseudomonadota</taxon>
        <taxon>Gammaproteobacteria</taxon>
        <taxon>Alkalimonas</taxon>
    </lineage>
</organism>
<sequence length="109" mass="12564">MKKTFALTHPKLKPARWVDAIKHEIKKYLNRERRKALPAGMDYWTFDCRFGATEDVAVKIFTSDINKHIDAAVAQEMPGFYLEILARACQHQPRDRHDDTDGDFDGASD</sequence>
<proteinExistence type="predicted"/>
<evidence type="ECO:0000313" key="2">
    <source>
        <dbReference type="Proteomes" id="UP000198773"/>
    </source>
</evidence>
<gene>
    <name evidence="1" type="ORF">SAMN04488051_103515</name>
</gene>